<dbReference type="GO" id="GO:0097367">
    <property type="term" value="F:carbohydrate derivative binding"/>
    <property type="evidence" value="ECO:0007669"/>
    <property type="project" value="InterPro"/>
</dbReference>
<dbReference type="CDD" id="cd05006">
    <property type="entry name" value="SIS_GmhA"/>
    <property type="match status" value="1"/>
</dbReference>
<keyword evidence="2" id="KW-0413">Isomerase</keyword>
<feature type="domain" description="SIS" evidence="1">
    <location>
        <begin position="35"/>
        <end position="197"/>
    </location>
</feature>
<sequence length="197" mass="21361">MLEERTYKIFQHSIEAKMKTGEVLLPHIVSASQVLVQSLLSEGKILICGNGPSAALAQILTNQLINRFERERPSLPAIVLGCDLTNATAIAYESSFNEIFAKEIRALGSAGDTLVIISSSGNPSNLIQAIQAAHERSMNVITLTGRDGGNLSLLLDVDDVELLVPLDSRARIHELHLLSIFCLCDLIDEQLFGPIDG</sequence>
<dbReference type="STRING" id="62101.AB835_01360"/>
<proteinExistence type="predicted"/>
<name>A0A1D2QTM9_9GAMM</name>
<dbReference type="GO" id="GO:1901135">
    <property type="term" value="P:carbohydrate derivative metabolic process"/>
    <property type="evidence" value="ECO:0007669"/>
    <property type="project" value="InterPro"/>
</dbReference>
<comment type="caution">
    <text evidence="2">The sequence shown here is derived from an EMBL/GenBank/DDBJ whole genome shotgun (WGS) entry which is preliminary data.</text>
</comment>
<protein>
    <submittedName>
        <fullName evidence="2">Phosphoheptose isomerase</fullName>
    </submittedName>
</protein>
<gene>
    <name evidence="2" type="ORF">AB835_01360</name>
</gene>
<dbReference type="SUPFAM" id="SSF53697">
    <property type="entry name" value="SIS domain"/>
    <property type="match status" value="1"/>
</dbReference>
<dbReference type="AlphaFoldDB" id="A0A1D2QTM9"/>
<dbReference type="InterPro" id="IPR001347">
    <property type="entry name" value="SIS_dom"/>
</dbReference>
<dbReference type="InterPro" id="IPR046348">
    <property type="entry name" value="SIS_dom_sf"/>
</dbReference>
<dbReference type="EMBL" id="MDLC01000003">
    <property type="protein sequence ID" value="ODS24937.1"/>
    <property type="molecule type" value="Genomic_DNA"/>
</dbReference>
<dbReference type="PANTHER" id="PTHR30390:SF6">
    <property type="entry name" value="DNAA INITIATOR-ASSOCIATING PROTEIN DIAA"/>
    <property type="match status" value="1"/>
</dbReference>
<dbReference type="PANTHER" id="PTHR30390">
    <property type="entry name" value="SEDOHEPTULOSE 7-PHOSPHATE ISOMERASE / DNAA INITIATOR-ASSOCIATING FACTOR FOR REPLICATION INITIATION"/>
    <property type="match status" value="1"/>
</dbReference>
<dbReference type="Proteomes" id="UP000242502">
    <property type="component" value="Unassembled WGS sequence"/>
</dbReference>
<evidence type="ECO:0000313" key="2">
    <source>
        <dbReference type="EMBL" id="ODS24937.1"/>
    </source>
</evidence>
<accession>A0A1D2QTM9</accession>
<dbReference type="Gene3D" id="3.40.50.10490">
    <property type="entry name" value="Glucose-6-phosphate isomerase like protein, domain 1"/>
    <property type="match status" value="1"/>
</dbReference>
<dbReference type="PROSITE" id="PS51464">
    <property type="entry name" value="SIS"/>
    <property type="match status" value="1"/>
</dbReference>
<dbReference type="InterPro" id="IPR035461">
    <property type="entry name" value="GmhA/DiaA"/>
</dbReference>
<organism evidence="2 3">
    <name type="scientific">Candidatus Endobugula sertula</name>
    <name type="common">Bugula neritina bacterial symbiont</name>
    <dbReference type="NCBI Taxonomy" id="62101"/>
    <lineage>
        <taxon>Bacteria</taxon>
        <taxon>Pseudomonadati</taxon>
        <taxon>Pseudomonadota</taxon>
        <taxon>Gammaproteobacteria</taxon>
        <taxon>Cellvibrionales</taxon>
        <taxon>Cellvibrionaceae</taxon>
        <taxon>Candidatus Endobugula</taxon>
    </lineage>
</organism>
<dbReference type="GO" id="GO:0016853">
    <property type="term" value="F:isomerase activity"/>
    <property type="evidence" value="ECO:0007669"/>
    <property type="project" value="UniProtKB-KW"/>
</dbReference>
<reference evidence="2 3" key="1">
    <citation type="journal article" date="2016" name="Appl. Environ. Microbiol.">
        <title>Lack of Overt Genome Reduction in the Bryostatin-Producing Bryozoan Symbiont "Candidatus Endobugula sertula".</title>
        <authorList>
            <person name="Miller I.J."/>
            <person name="Vanee N."/>
            <person name="Fong S.S."/>
            <person name="Lim-Fong G.E."/>
            <person name="Kwan J.C."/>
        </authorList>
    </citation>
    <scope>NUCLEOTIDE SEQUENCE [LARGE SCALE GENOMIC DNA]</scope>
    <source>
        <strain evidence="2">AB1-4</strain>
    </source>
</reference>
<evidence type="ECO:0000313" key="3">
    <source>
        <dbReference type="Proteomes" id="UP000242502"/>
    </source>
</evidence>
<dbReference type="Pfam" id="PF13580">
    <property type="entry name" value="SIS_2"/>
    <property type="match status" value="1"/>
</dbReference>
<evidence type="ECO:0000259" key="1">
    <source>
        <dbReference type="PROSITE" id="PS51464"/>
    </source>
</evidence>
<dbReference type="InterPro" id="IPR050099">
    <property type="entry name" value="SIS_GmhA/DiaA_subfam"/>
</dbReference>